<evidence type="ECO:0000313" key="2">
    <source>
        <dbReference type="Proteomes" id="UP001153678"/>
    </source>
</evidence>
<evidence type="ECO:0000313" key="1">
    <source>
        <dbReference type="EMBL" id="CAI2173276.1"/>
    </source>
</evidence>
<protein>
    <submittedName>
        <fullName evidence="1">16127_t:CDS:1</fullName>
    </submittedName>
</protein>
<feature type="non-terminal residue" evidence="1">
    <location>
        <position position="1"/>
    </location>
</feature>
<comment type="caution">
    <text evidence="1">The sequence shown here is derived from an EMBL/GenBank/DDBJ whole genome shotgun (WGS) entry which is preliminary data.</text>
</comment>
<proteinExistence type="predicted"/>
<accession>A0A9W4WRE2</accession>
<name>A0A9W4WRE2_9GLOM</name>
<dbReference type="Proteomes" id="UP001153678">
    <property type="component" value="Unassembled WGS sequence"/>
</dbReference>
<keyword evidence="2" id="KW-1185">Reference proteome</keyword>
<sequence length="42" mass="4630">LIGELSGLNNLDAFSTSVLAITTPVDTNTMHLSYLKRSYLFI</sequence>
<dbReference type="EMBL" id="CAMKVN010001043">
    <property type="protein sequence ID" value="CAI2173276.1"/>
    <property type="molecule type" value="Genomic_DNA"/>
</dbReference>
<gene>
    <name evidence="1" type="ORF">FWILDA_LOCUS6005</name>
</gene>
<dbReference type="AlphaFoldDB" id="A0A9W4WRE2"/>
<organism evidence="1 2">
    <name type="scientific">Funneliformis geosporum</name>
    <dbReference type="NCBI Taxonomy" id="1117311"/>
    <lineage>
        <taxon>Eukaryota</taxon>
        <taxon>Fungi</taxon>
        <taxon>Fungi incertae sedis</taxon>
        <taxon>Mucoromycota</taxon>
        <taxon>Glomeromycotina</taxon>
        <taxon>Glomeromycetes</taxon>
        <taxon>Glomerales</taxon>
        <taxon>Glomeraceae</taxon>
        <taxon>Funneliformis</taxon>
    </lineage>
</organism>
<reference evidence="1" key="1">
    <citation type="submission" date="2022-08" db="EMBL/GenBank/DDBJ databases">
        <authorList>
            <person name="Kallberg Y."/>
            <person name="Tangrot J."/>
            <person name="Rosling A."/>
        </authorList>
    </citation>
    <scope>NUCLEOTIDE SEQUENCE</scope>
    <source>
        <strain evidence="1">Wild A</strain>
    </source>
</reference>